<evidence type="ECO:0000313" key="3">
    <source>
        <dbReference type="Proteomes" id="UP000031443"/>
    </source>
</evidence>
<dbReference type="Proteomes" id="UP000031443">
    <property type="component" value="Unassembled WGS sequence"/>
</dbReference>
<organism evidence="2 3">
    <name type="scientific">Chelonia mydas</name>
    <name type="common">Green sea-turtle</name>
    <name type="synonym">Chelonia agassizi</name>
    <dbReference type="NCBI Taxonomy" id="8469"/>
    <lineage>
        <taxon>Eukaryota</taxon>
        <taxon>Metazoa</taxon>
        <taxon>Chordata</taxon>
        <taxon>Craniata</taxon>
        <taxon>Vertebrata</taxon>
        <taxon>Euteleostomi</taxon>
        <taxon>Archelosauria</taxon>
        <taxon>Testudinata</taxon>
        <taxon>Testudines</taxon>
        <taxon>Cryptodira</taxon>
        <taxon>Durocryptodira</taxon>
        <taxon>Americhelydia</taxon>
        <taxon>Chelonioidea</taxon>
        <taxon>Cheloniidae</taxon>
        <taxon>Chelonia</taxon>
    </lineage>
</organism>
<accession>M7BFR6</accession>
<name>M7BFR6_CHEMY</name>
<evidence type="ECO:0000256" key="1">
    <source>
        <dbReference type="SAM" id="MobiDB-lite"/>
    </source>
</evidence>
<gene>
    <name evidence="2" type="ORF">UY3_06039</name>
</gene>
<protein>
    <submittedName>
        <fullName evidence="2">Uncharacterized protein</fullName>
    </submittedName>
</protein>
<evidence type="ECO:0000313" key="2">
    <source>
        <dbReference type="EMBL" id="EMP36761.1"/>
    </source>
</evidence>
<sequence length="146" mass="15936">MQQCPAKIKEQRQVYQKARQANCCSSVAPKTCYFNKELHAILSSDSTSTTKSTADTSWGLEAAASGVNPKDDVVDEEVELEEDVEHMTGSSGGAVSQDLFLTPEGSSQSQHYGYGVMNPGKKFASQQTIIVKKRPNFLVKICPKCK</sequence>
<feature type="region of interest" description="Disordered" evidence="1">
    <location>
        <begin position="83"/>
        <end position="106"/>
    </location>
</feature>
<reference evidence="3" key="1">
    <citation type="journal article" date="2013" name="Nat. Genet.">
        <title>The draft genomes of soft-shell turtle and green sea turtle yield insights into the development and evolution of the turtle-specific body plan.</title>
        <authorList>
            <person name="Wang Z."/>
            <person name="Pascual-Anaya J."/>
            <person name="Zadissa A."/>
            <person name="Li W."/>
            <person name="Niimura Y."/>
            <person name="Huang Z."/>
            <person name="Li C."/>
            <person name="White S."/>
            <person name="Xiong Z."/>
            <person name="Fang D."/>
            <person name="Wang B."/>
            <person name="Ming Y."/>
            <person name="Chen Y."/>
            <person name="Zheng Y."/>
            <person name="Kuraku S."/>
            <person name="Pignatelli M."/>
            <person name="Herrero J."/>
            <person name="Beal K."/>
            <person name="Nozawa M."/>
            <person name="Li Q."/>
            <person name="Wang J."/>
            <person name="Zhang H."/>
            <person name="Yu L."/>
            <person name="Shigenobu S."/>
            <person name="Wang J."/>
            <person name="Liu J."/>
            <person name="Flicek P."/>
            <person name="Searle S."/>
            <person name="Wang J."/>
            <person name="Kuratani S."/>
            <person name="Yin Y."/>
            <person name="Aken B."/>
            <person name="Zhang G."/>
            <person name="Irie N."/>
        </authorList>
    </citation>
    <scope>NUCLEOTIDE SEQUENCE [LARGE SCALE GENOMIC DNA]</scope>
</reference>
<proteinExistence type="predicted"/>
<keyword evidence="3" id="KW-1185">Reference proteome</keyword>
<dbReference type="AlphaFoldDB" id="M7BFR6"/>
<dbReference type="EMBL" id="KB524027">
    <property type="protein sequence ID" value="EMP36761.1"/>
    <property type="molecule type" value="Genomic_DNA"/>
</dbReference>